<evidence type="ECO:0000256" key="10">
    <source>
        <dbReference type="ARBA" id="ARBA00023157"/>
    </source>
</evidence>
<dbReference type="CTD" id="9943780"/>
<dbReference type="KEGG" id="loa:LOAG_06369"/>
<evidence type="ECO:0000256" key="8">
    <source>
        <dbReference type="ARBA" id="ARBA00023002"/>
    </source>
</evidence>
<keyword evidence="4 12" id="KW-0812">Transmembrane</keyword>
<dbReference type="EC" id="1.17.4.4" evidence="3"/>
<dbReference type="Pfam" id="PF07884">
    <property type="entry name" value="VKOR"/>
    <property type="match status" value="1"/>
</dbReference>
<comment type="subcellular location">
    <subcellularLocation>
        <location evidence="1">Endoplasmic reticulum membrane</location>
        <topology evidence="1">Multi-pass membrane protein</topology>
    </subcellularLocation>
</comment>
<dbReference type="GeneID" id="9943780"/>
<accession>A0A1S0TY38</accession>
<dbReference type="PANTHER" id="PTHR14519:SF8">
    <property type="entry name" value="VITAMIN K EPOXIDE REDUCTASE COMPLEX SUBUNIT 1"/>
    <property type="match status" value="1"/>
</dbReference>
<keyword evidence="11" id="KW-0676">Redox-active center</keyword>
<dbReference type="EMBL" id="JH712120">
    <property type="protein sequence ID" value="EFO22117.1"/>
    <property type="molecule type" value="Genomic_DNA"/>
</dbReference>
<dbReference type="InterPro" id="IPR038354">
    <property type="entry name" value="VKOR_sf"/>
</dbReference>
<evidence type="ECO:0000259" key="13">
    <source>
        <dbReference type="Pfam" id="PF07884"/>
    </source>
</evidence>
<evidence type="ECO:0000256" key="9">
    <source>
        <dbReference type="ARBA" id="ARBA00023136"/>
    </source>
</evidence>
<gene>
    <name evidence="14" type="ORF">LOAG_06369</name>
</gene>
<dbReference type="GO" id="GO:0048038">
    <property type="term" value="F:quinone binding"/>
    <property type="evidence" value="ECO:0007669"/>
    <property type="project" value="UniProtKB-KW"/>
</dbReference>
<dbReference type="InterPro" id="IPR012932">
    <property type="entry name" value="VKOR"/>
</dbReference>
<feature type="transmembrane region" description="Helical" evidence="12">
    <location>
        <begin position="12"/>
        <end position="30"/>
    </location>
</feature>
<evidence type="ECO:0000256" key="3">
    <source>
        <dbReference type="ARBA" id="ARBA00012278"/>
    </source>
</evidence>
<evidence type="ECO:0000256" key="11">
    <source>
        <dbReference type="ARBA" id="ARBA00023284"/>
    </source>
</evidence>
<keyword evidence="10" id="KW-1015">Disulfide bond</keyword>
<dbReference type="GO" id="GO:0042373">
    <property type="term" value="P:vitamin K metabolic process"/>
    <property type="evidence" value="ECO:0007669"/>
    <property type="project" value="InterPro"/>
</dbReference>
<dbReference type="InParanoid" id="A0A1S0TY38"/>
<keyword evidence="9 12" id="KW-0472">Membrane</keyword>
<dbReference type="GO" id="GO:0005789">
    <property type="term" value="C:endoplasmic reticulum membrane"/>
    <property type="evidence" value="ECO:0007669"/>
    <property type="project" value="UniProtKB-SubCell"/>
</dbReference>
<dbReference type="RefSeq" id="XP_003141953.1">
    <property type="nucleotide sequence ID" value="XM_003141905.2"/>
</dbReference>
<evidence type="ECO:0000256" key="5">
    <source>
        <dbReference type="ARBA" id="ARBA00022719"/>
    </source>
</evidence>
<keyword evidence="6" id="KW-0256">Endoplasmic reticulum</keyword>
<keyword evidence="7 12" id="KW-1133">Transmembrane helix</keyword>
<dbReference type="InterPro" id="IPR042406">
    <property type="entry name" value="VKORC1/VKORC1L1"/>
</dbReference>
<evidence type="ECO:0000256" key="1">
    <source>
        <dbReference type="ARBA" id="ARBA00004477"/>
    </source>
</evidence>
<dbReference type="PANTHER" id="PTHR14519">
    <property type="entry name" value="VITAMIN K EPOXIDE REDUCTASE COMPLEX, SUBUNIT 1"/>
    <property type="match status" value="1"/>
</dbReference>
<proteinExistence type="inferred from homology"/>
<dbReference type="AlphaFoldDB" id="A0A1S0TY38"/>
<comment type="similarity">
    <text evidence="2">Belongs to the VKOR family.</text>
</comment>
<dbReference type="GO" id="GO:0047057">
    <property type="term" value="F:vitamin-K-epoxide reductase (warfarin-sensitive) activity"/>
    <property type="evidence" value="ECO:0007669"/>
    <property type="project" value="UniProtKB-EC"/>
</dbReference>
<organism evidence="14">
    <name type="scientific">Loa loa</name>
    <name type="common">Eye worm</name>
    <name type="synonym">Filaria loa</name>
    <dbReference type="NCBI Taxonomy" id="7209"/>
    <lineage>
        <taxon>Eukaryota</taxon>
        <taxon>Metazoa</taxon>
        <taxon>Ecdysozoa</taxon>
        <taxon>Nematoda</taxon>
        <taxon>Chromadorea</taxon>
        <taxon>Rhabditida</taxon>
        <taxon>Spirurina</taxon>
        <taxon>Spiruromorpha</taxon>
        <taxon>Filarioidea</taxon>
        <taxon>Onchocercidae</taxon>
        <taxon>Loa</taxon>
    </lineage>
</organism>
<keyword evidence="5" id="KW-0874">Quinone</keyword>
<evidence type="ECO:0000256" key="12">
    <source>
        <dbReference type="SAM" id="Phobius"/>
    </source>
</evidence>
<reference evidence="14" key="1">
    <citation type="submission" date="2012-04" db="EMBL/GenBank/DDBJ databases">
        <title>The Genome Sequence of Loa loa.</title>
        <authorList>
            <consortium name="The Broad Institute Genome Sequencing Platform"/>
            <consortium name="Broad Institute Genome Sequencing Center for Infectious Disease"/>
            <person name="Nutman T.B."/>
            <person name="Fink D.L."/>
            <person name="Russ C."/>
            <person name="Young S."/>
            <person name="Zeng Q."/>
            <person name="Gargeya S."/>
            <person name="Alvarado L."/>
            <person name="Berlin A."/>
            <person name="Chapman S.B."/>
            <person name="Chen Z."/>
            <person name="Freedman E."/>
            <person name="Gellesch M."/>
            <person name="Goldberg J."/>
            <person name="Griggs A."/>
            <person name="Gujja S."/>
            <person name="Heilman E.R."/>
            <person name="Heiman D."/>
            <person name="Howarth C."/>
            <person name="Mehta T."/>
            <person name="Neiman D."/>
            <person name="Pearson M."/>
            <person name="Roberts A."/>
            <person name="Saif S."/>
            <person name="Shea T."/>
            <person name="Shenoy N."/>
            <person name="Sisk P."/>
            <person name="Stolte C."/>
            <person name="Sykes S."/>
            <person name="White J."/>
            <person name="Yandava C."/>
            <person name="Haas B."/>
            <person name="Henn M.R."/>
            <person name="Nusbaum C."/>
            <person name="Birren B."/>
        </authorList>
    </citation>
    <scope>NUCLEOTIDE SEQUENCE [LARGE SCALE GENOMIC DNA]</scope>
</reference>
<evidence type="ECO:0000256" key="2">
    <source>
        <dbReference type="ARBA" id="ARBA00006214"/>
    </source>
</evidence>
<evidence type="ECO:0000256" key="7">
    <source>
        <dbReference type="ARBA" id="ARBA00022989"/>
    </source>
</evidence>
<dbReference type="OMA" id="YENTTPN"/>
<sequence>MAFGSYSLSPNHTCAAISFIGLAISFYTLYVEYNLDSDINYQPMCDIAYYVSCSKAFRSPFAKGFGVASSILETDHILMQVRQINIQLFDTIKCVIVKRLCKKYENTTPNLAH</sequence>
<name>A0A1S0TY38_LOALO</name>
<feature type="domain" description="Vitamin K epoxide reductase" evidence="13">
    <location>
        <begin position="14"/>
        <end position="71"/>
    </location>
</feature>
<evidence type="ECO:0000256" key="4">
    <source>
        <dbReference type="ARBA" id="ARBA00022692"/>
    </source>
</evidence>
<evidence type="ECO:0000256" key="6">
    <source>
        <dbReference type="ARBA" id="ARBA00022824"/>
    </source>
</evidence>
<dbReference type="OrthoDB" id="17010at2759"/>
<evidence type="ECO:0000313" key="14">
    <source>
        <dbReference type="EMBL" id="EFO22117.1"/>
    </source>
</evidence>
<keyword evidence="8" id="KW-0560">Oxidoreductase</keyword>
<protein>
    <recommendedName>
        <fullName evidence="3">vitamin-K-epoxide reductase (warfarin-sensitive)</fullName>
        <ecNumber evidence="3">1.17.4.4</ecNumber>
    </recommendedName>
</protein>
<dbReference type="Gene3D" id="1.20.1440.130">
    <property type="entry name" value="VKOR domain"/>
    <property type="match status" value="1"/>
</dbReference>